<evidence type="ECO:0000259" key="15">
    <source>
        <dbReference type="PROSITE" id="PS50262"/>
    </source>
</evidence>
<proteinExistence type="inferred from homology"/>
<keyword evidence="17" id="KW-1185">Reference proteome</keyword>
<keyword evidence="2 14" id="KW-0600">Photoreceptor protein</keyword>
<evidence type="ECO:0000256" key="11">
    <source>
        <dbReference type="ARBA" id="ARBA00023170"/>
    </source>
</evidence>
<keyword evidence="4 14" id="KW-0812">Transmembrane</keyword>
<evidence type="ECO:0000256" key="7">
    <source>
        <dbReference type="ARBA" id="ARBA00022991"/>
    </source>
</evidence>
<dbReference type="PRINTS" id="PR00237">
    <property type="entry name" value="GPCRRHODOPSN"/>
</dbReference>
<dbReference type="FunFam" id="1.20.1070.10:FF:000197">
    <property type="entry name" value="Teleost multiple tissue opsin 2b"/>
    <property type="match status" value="1"/>
</dbReference>
<evidence type="ECO:0000256" key="12">
    <source>
        <dbReference type="ARBA" id="ARBA00023180"/>
    </source>
</evidence>
<keyword evidence="3 14" id="KW-0716">Sensory transduction</keyword>
<evidence type="ECO:0000256" key="5">
    <source>
        <dbReference type="ARBA" id="ARBA00022925"/>
    </source>
</evidence>
<keyword evidence="10" id="KW-1015">Disulfide bond</keyword>
<protein>
    <recommendedName>
        <fullName evidence="15">G-protein coupled receptors family 1 profile domain-containing protein</fullName>
    </recommendedName>
</protein>
<sequence>MLVHIWSLNLSNSESFSLNQSFNESTEEPLFPLDPTGLSRTGHTVVATFLGIIMFFGFFNNLLVLLIFAKFRCLWTPINLILLNISVSDILVCIFGTPFSFAANIYGRWLIGDYGCQWYGFANSLFGIVSLVSLSILSYERHSAVLCSTKADVSDFRKAWLCVCGTWLYSLLWTLPPFLGWGRYGPEGPGTSCSVEWQRRSAGSVLYVVCLFVFCLLLPLVLMLYCYSKILLVIRGVNRVNMLSAQRRQSHILLMVLAMVSCYLLCWMPYGLMALVATFGDTGLVTPVASVVPAVLAKSSTVFNPVIYVLFNNQFYRCFVAFMNCSAEPQSINLFHLQASSREEALAAGSSPGHRKSLSLRRHSRTPLRTERRALSLVVHYTP</sequence>
<evidence type="ECO:0000256" key="14">
    <source>
        <dbReference type="RuleBase" id="RU004951"/>
    </source>
</evidence>
<dbReference type="InterPro" id="IPR027430">
    <property type="entry name" value="Retinal_BS"/>
</dbReference>
<dbReference type="InterPro" id="IPR000276">
    <property type="entry name" value="GPCR_Rhodpsn"/>
</dbReference>
<evidence type="ECO:0000256" key="13">
    <source>
        <dbReference type="ARBA" id="ARBA00023224"/>
    </source>
</evidence>
<feature type="transmembrane region" description="Helical" evidence="14">
    <location>
        <begin position="205"/>
        <end position="232"/>
    </location>
</feature>
<evidence type="ECO:0000256" key="1">
    <source>
        <dbReference type="ARBA" id="ARBA00004141"/>
    </source>
</evidence>
<dbReference type="PANTHER" id="PTHR24240">
    <property type="entry name" value="OPSIN"/>
    <property type="match status" value="1"/>
</dbReference>
<dbReference type="GO" id="GO:0004930">
    <property type="term" value="F:G protein-coupled receptor activity"/>
    <property type="evidence" value="ECO:0007669"/>
    <property type="project" value="UniProtKB-KW"/>
</dbReference>
<dbReference type="InterPro" id="IPR001760">
    <property type="entry name" value="Opsin"/>
</dbReference>
<keyword evidence="6 14" id="KW-1133">Transmembrane helix</keyword>
<keyword evidence="5 14" id="KW-0681">Retinal protein</keyword>
<comment type="similarity">
    <text evidence="14">Belongs to the G-protein coupled receptor 1 family. Opsin subfamily.</text>
</comment>
<comment type="subcellular location">
    <subcellularLocation>
        <location evidence="1 14">Membrane</location>
        <topology evidence="1 14">Multi-pass membrane protein</topology>
    </subcellularLocation>
</comment>
<dbReference type="PRINTS" id="PR00238">
    <property type="entry name" value="OPSIN"/>
</dbReference>
<dbReference type="PRINTS" id="PR01244">
    <property type="entry name" value="PEROPSIN"/>
</dbReference>
<dbReference type="InterPro" id="IPR050125">
    <property type="entry name" value="GPCR_opsins"/>
</dbReference>
<feature type="domain" description="G-protein coupled receptors family 1 profile" evidence="15">
    <location>
        <begin position="60"/>
        <end position="308"/>
    </location>
</feature>
<dbReference type="Proteomes" id="UP001591681">
    <property type="component" value="Unassembled WGS sequence"/>
</dbReference>
<gene>
    <name evidence="16" type="ORF">ACEWY4_026692</name>
</gene>
<evidence type="ECO:0000256" key="10">
    <source>
        <dbReference type="ARBA" id="ARBA00023157"/>
    </source>
</evidence>
<evidence type="ECO:0000256" key="4">
    <source>
        <dbReference type="ARBA" id="ARBA00022692"/>
    </source>
</evidence>
<dbReference type="Gene3D" id="1.20.1070.10">
    <property type="entry name" value="Rhodopsin 7-helix transmembrane proteins"/>
    <property type="match status" value="1"/>
</dbReference>
<keyword evidence="8 14" id="KW-0297">G-protein coupled receptor</keyword>
<dbReference type="PROSITE" id="PS00237">
    <property type="entry name" value="G_PROTEIN_RECEP_F1_1"/>
    <property type="match status" value="1"/>
</dbReference>
<feature type="transmembrane region" description="Helical" evidence="14">
    <location>
        <begin position="81"/>
        <end position="106"/>
    </location>
</feature>
<feature type="transmembrane region" description="Helical" evidence="14">
    <location>
        <begin position="45"/>
        <end position="69"/>
    </location>
</feature>
<comment type="caution">
    <text evidence="16">The sequence shown here is derived from an EMBL/GenBank/DDBJ whole genome shotgun (WGS) entry which is preliminary data.</text>
</comment>
<feature type="transmembrane region" description="Helical" evidence="14">
    <location>
        <begin position="159"/>
        <end position="179"/>
    </location>
</feature>
<dbReference type="SUPFAM" id="SSF81321">
    <property type="entry name" value="Family A G protein-coupled receptor-like"/>
    <property type="match status" value="1"/>
</dbReference>
<dbReference type="GO" id="GO:0009881">
    <property type="term" value="F:photoreceptor activity"/>
    <property type="evidence" value="ECO:0007669"/>
    <property type="project" value="UniProtKB-KW"/>
</dbReference>
<keyword evidence="12" id="KW-0325">Glycoprotein</keyword>
<evidence type="ECO:0000313" key="17">
    <source>
        <dbReference type="Proteomes" id="UP001591681"/>
    </source>
</evidence>
<keyword evidence="9 14" id="KW-0472">Membrane</keyword>
<keyword evidence="13 14" id="KW-0807">Transducer</keyword>
<evidence type="ECO:0000256" key="3">
    <source>
        <dbReference type="ARBA" id="ARBA00022606"/>
    </source>
</evidence>
<dbReference type="CDD" id="cd15086">
    <property type="entry name" value="7tmA_tmt_opsin"/>
    <property type="match status" value="1"/>
</dbReference>
<evidence type="ECO:0000256" key="2">
    <source>
        <dbReference type="ARBA" id="ARBA00022543"/>
    </source>
</evidence>
<dbReference type="Pfam" id="PF00001">
    <property type="entry name" value="7tm_1"/>
    <property type="match status" value="1"/>
</dbReference>
<dbReference type="PROSITE" id="PS50262">
    <property type="entry name" value="G_PROTEIN_RECEP_F1_2"/>
    <property type="match status" value="1"/>
</dbReference>
<evidence type="ECO:0000256" key="8">
    <source>
        <dbReference type="ARBA" id="ARBA00023040"/>
    </source>
</evidence>
<dbReference type="InterPro" id="IPR017452">
    <property type="entry name" value="GPCR_Rhodpsn_7TM"/>
</dbReference>
<organism evidence="16 17">
    <name type="scientific">Coilia grayii</name>
    <name type="common">Gray's grenadier anchovy</name>
    <dbReference type="NCBI Taxonomy" id="363190"/>
    <lineage>
        <taxon>Eukaryota</taxon>
        <taxon>Metazoa</taxon>
        <taxon>Chordata</taxon>
        <taxon>Craniata</taxon>
        <taxon>Vertebrata</taxon>
        <taxon>Euteleostomi</taxon>
        <taxon>Actinopterygii</taxon>
        <taxon>Neopterygii</taxon>
        <taxon>Teleostei</taxon>
        <taxon>Clupei</taxon>
        <taxon>Clupeiformes</taxon>
        <taxon>Clupeoidei</taxon>
        <taxon>Engraulidae</taxon>
        <taxon>Coilinae</taxon>
        <taxon>Coilia</taxon>
    </lineage>
</organism>
<dbReference type="EMBL" id="JBHFQA010000024">
    <property type="protein sequence ID" value="KAL2077188.1"/>
    <property type="molecule type" value="Genomic_DNA"/>
</dbReference>
<dbReference type="AlphaFoldDB" id="A0ABD1IQD6"/>
<dbReference type="PROSITE" id="PS00238">
    <property type="entry name" value="OPSIN"/>
    <property type="match status" value="1"/>
</dbReference>
<accession>A0ABD1IQD6</accession>
<dbReference type="GO" id="GO:0016020">
    <property type="term" value="C:membrane"/>
    <property type="evidence" value="ECO:0007669"/>
    <property type="project" value="UniProtKB-SubCell"/>
</dbReference>
<dbReference type="GO" id="GO:0007602">
    <property type="term" value="P:phototransduction"/>
    <property type="evidence" value="ECO:0007669"/>
    <property type="project" value="UniProtKB-KW"/>
</dbReference>
<keyword evidence="11 14" id="KW-0675">Receptor</keyword>
<evidence type="ECO:0000256" key="6">
    <source>
        <dbReference type="ARBA" id="ARBA00022989"/>
    </source>
</evidence>
<feature type="transmembrane region" description="Helical" evidence="14">
    <location>
        <begin position="252"/>
        <end position="270"/>
    </location>
</feature>
<keyword evidence="7 14" id="KW-0157">Chromophore</keyword>
<evidence type="ECO:0000313" key="16">
    <source>
        <dbReference type="EMBL" id="KAL2077188.1"/>
    </source>
</evidence>
<feature type="transmembrane region" description="Helical" evidence="14">
    <location>
        <begin position="290"/>
        <end position="311"/>
    </location>
</feature>
<dbReference type="InterPro" id="IPR002962">
    <property type="entry name" value="Peropsin"/>
</dbReference>
<name>A0ABD1IQD6_9TELE</name>
<reference evidence="16 17" key="1">
    <citation type="submission" date="2024-09" db="EMBL/GenBank/DDBJ databases">
        <title>A chromosome-level genome assembly of Gray's grenadier anchovy, Coilia grayii.</title>
        <authorList>
            <person name="Fu Z."/>
        </authorList>
    </citation>
    <scope>NUCLEOTIDE SEQUENCE [LARGE SCALE GENOMIC DNA]</scope>
    <source>
        <strain evidence="16">G4</strain>
        <tissue evidence="16">Muscle</tissue>
    </source>
</reference>
<feature type="transmembrane region" description="Helical" evidence="14">
    <location>
        <begin position="118"/>
        <end position="139"/>
    </location>
</feature>
<evidence type="ECO:0000256" key="9">
    <source>
        <dbReference type="ARBA" id="ARBA00023136"/>
    </source>
</evidence>